<sequence>MNKSLPIAYLLWLFTGVFGGHRWYLGRMKTAMIYVSCCVINLGIFVYMMSSVPFGQEFEDISPALDMHLAELATYIGFIFLFQGLFLLVDLFWVFFAVKKNRKKTFSTQQQVEAFD</sequence>
<dbReference type="RefSeq" id="WP_047763206.1">
    <property type="nucleotide sequence ID" value="NZ_LAQL01000003.1"/>
</dbReference>
<organism evidence="7 8">
    <name type="scientific">Kiloniella spongiae</name>
    <dbReference type="NCBI Taxonomy" id="1489064"/>
    <lineage>
        <taxon>Bacteria</taxon>
        <taxon>Pseudomonadati</taxon>
        <taxon>Pseudomonadota</taxon>
        <taxon>Alphaproteobacteria</taxon>
        <taxon>Rhodospirillales</taxon>
        <taxon>Kiloniellaceae</taxon>
        <taxon>Kiloniella</taxon>
    </lineage>
</organism>
<proteinExistence type="predicted"/>
<accession>A0A0H2MGZ4</accession>
<dbReference type="Proteomes" id="UP000035444">
    <property type="component" value="Unassembled WGS sequence"/>
</dbReference>
<dbReference type="InterPro" id="IPR007829">
    <property type="entry name" value="TM2"/>
</dbReference>
<dbReference type="OrthoDB" id="2004788at2"/>
<evidence type="ECO:0000256" key="1">
    <source>
        <dbReference type="ARBA" id="ARBA00004141"/>
    </source>
</evidence>
<gene>
    <name evidence="7" type="ORF">WH96_06230</name>
</gene>
<keyword evidence="8" id="KW-1185">Reference proteome</keyword>
<dbReference type="GO" id="GO:0016020">
    <property type="term" value="C:membrane"/>
    <property type="evidence" value="ECO:0007669"/>
    <property type="project" value="UniProtKB-SubCell"/>
</dbReference>
<keyword evidence="3 5" id="KW-1133">Transmembrane helix</keyword>
<feature type="transmembrane region" description="Helical" evidence="5">
    <location>
        <begin position="6"/>
        <end position="25"/>
    </location>
</feature>
<reference evidence="7 8" key="1">
    <citation type="submission" date="2015-03" db="EMBL/GenBank/DDBJ databases">
        <title>Genome Sequence of Kiloniella spongiae MEBiC09566, isolated from a marine sponge.</title>
        <authorList>
            <person name="Shao Z."/>
            <person name="Wang L."/>
            <person name="Li X."/>
        </authorList>
    </citation>
    <scope>NUCLEOTIDE SEQUENCE [LARGE SCALE GENOMIC DNA]</scope>
    <source>
        <strain evidence="7 8">MEBiC09566</strain>
    </source>
</reference>
<evidence type="ECO:0000256" key="4">
    <source>
        <dbReference type="ARBA" id="ARBA00023136"/>
    </source>
</evidence>
<evidence type="ECO:0000256" key="3">
    <source>
        <dbReference type="ARBA" id="ARBA00022989"/>
    </source>
</evidence>
<protein>
    <recommendedName>
        <fullName evidence="6">TM2 domain-containing protein</fullName>
    </recommendedName>
</protein>
<evidence type="ECO:0000256" key="5">
    <source>
        <dbReference type="SAM" id="Phobius"/>
    </source>
</evidence>
<feature type="transmembrane region" description="Helical" evidence="5">
    <location>
        <begin position="72"/>
        <end position="98"/>
    </location>
</feature>
<keyword evidence="2 5" id="KW-0812">Transmembrane</keyword>
<evidence type="ECO:0000259" key="6">
    <source>
        <dbReference type="Pfam" id="PF05154"/>
    </source>
</evidence>
<keyword evidence="4 5" id="KW-0472">Membrane</keyword>
<dbReference type="AlphaFoldDB" id="A0A0H2MGZ4"/>
<feature type="domain" description="TM2" evidence="6">
    <location>
        <begin position="1"/>
        <end position="45"/>
    </location>
</feature>
<evidence type="ECO:0000256" key="2">
    <source>
        <dbReference type="ARBA" id="ARBA00022692"/>
    </source>
</evidence>
<comment type="caution">
    <text evidence="7">The sequence shown here is derived from an EMBL/GenBank/DDBJ whole genome shotgun (WGS) entry which is preliminary data.</text>
</comment>
<dbReference type="EMBL" id="LAQL01000003">
    <property type="protein sequence ID" value="KLN61869.1"/>
    <property type="molecule type" value="Genomic_DNA"/>
</dbReference>
<feature type="transmembrane region" description="Helical" evidence="5">
    <location>
        <begin position="32"/>
        <end position="52"/>
    </location>
</feature>
<dbReference type="Pfam" id="PF05154">
    <property type="entry name" value="TM2"/>
    <property type="match status" value="1"/>
</dbReference>
<comment type="subcellular location">
    <subcellularLocation>
        <location evidence="1">Membrane</location>
        <topology evidence="1">Multi-pass membrane protein</topology>
    </subcellularLocation>
</comment>
<dbReference type="STRING" id="1489064.WH96_06230"/>
<evidence type="ECO:0000313" key="7">
    <source>
        <dbReference type="EMBL" id="KLN61869.1"/>
    </source>
</evidence>
<name>A0A0H2MGZ4_9PROT</name>
<evidence type="ECO:0000313" key="8">
    <source>
        <dbReference type="Proteomes" id="UP000035444"/>
    </source>
</evidence>